<organism evidence="8 9">
    <name type="scientific">Cuscuta europaea</name>
    <name type="common">European dodder</name>
    <dbReference type="NCBI Taxonomy" id="41803"/>
    <lineage>
        <taxon>Eukaryota</taxon>
        <taxon>Viridiplantae</taxon>
        <taxon>Streptophyta</taxon>
        <taxon>Embryophyta</taxon>
        <taxon>Tracheophyta</taxon>
        <taxon>Spermatophyta</taxon>
        <taxon>Magnoliopsida</taxon>
        <taxon>eudicotyledons</taxon>
        <taxon>Gunneridae</taxon>
        <taxon>Pentapetalae</taxon>
        <taxon>asterids</taxon>
        <taxon>lamiids</taxon>
        <taxon>Solanales</taxon>
        <taxon>Convolvulaceae</taxon>
        <taxon>Cuscuteae</taxon>
        <taxon>Cuscuta</taxon>
        <taxon>Cuscuta subgen. Cuscuta</taxon>
    </lineage>
</organism>
<dbReference type="Pfam" id="PF13087">
    <property type="entry name" value="AAA_12"/>
    <property type="match status" value="1"/>
</dbReference>
<keyword evidence="9" id="KW-1185">Reference proteome</keyword>
<dbReference type="InterPro" id="IPR035979">
    <property type="entry name" value="RBD_domain_sf"/>
</dbReference>
<dbReference type="PANTHER" id="PTHR10887:SF515">
    <property type="entry name" value="P-LOOP CONTAINING NUCLEOSIDE TRIPHOSPHATE HYDROLASES SUPERFAMILY PROTEIN"/>
    <property type="match status" value="1"/>
</dbReference>
<dbReference type="EMBL" id="CAMAPE010000038">
    <property type="protein sequence ID" value="CAH9101383.1"/>
    <property type="molecule type" value="Genomic_DNA"/>
</dbReference>
<dbReference type="GO" id="GO:0005694">
    <property type="term" value="C:chromosome"/>
    <property type="evidence" value="ECO:0007669"/>
    <property type="project" value="UniProtKB-ARBA"/>
</dbReference>
<dbReference type="SUPFAM" id="SSF52540">
    <property type="entry name" value="P-loop containing nucleoside triphosphate hydrolases"/>
    <property type="match status" value="1"/>
</dbReference>
<evidence type="ECO:0000259" key="7">
    <source>
        <dbReference type="PROSITE" id="PS50102"/>
    </source>
</evidence>
<dbReference type="GO" id="GO:0004386">
    <property type="term" value="F:helicase activity"/>
    <property type="evidence" value="ECO:0007669"/>
    <property type="project" value="UniProtKB-KW"/>
</dbReference>
<dbReference type="PANTHER" id="PTHR10887">
    <property type="entry name" value="DNA2/NAM7 HELICASE FAMILY"/>
    <property type="match status" value="1"/>
</dbReference>
<dbReference type="GO" id="GO:0009536">
    <property type="term" value="C:plastid"/>
    <property type="evidence" value="ECO:0007669"/>
    <property type="project" value="UniProtKB-SubCell"/>
</dbReference>
<gene>
    <name evidence="8" type="ORF">CEURO_LOCUS15352</name>
</gene>
<comment type="caution">
    <text evidence="8">The sequence shown here is derived from an EMBL/GenBank/DDBJ whole genome shotgun (WGS) entry which is preliminary data.</text>
</comment>
<dbReference type="Pfam" id="PF00076">
    <property type="entry name" value="RRM_1"/>
    <property type="match status" value="1"/>
</dbReference>
<dbReference type="InterPro" id="IPR027417">
    <property type="entry name" value="P-loop_NTPase"/>
</dbReference>
<evidence type="ECO:0000256" key="2">
    <source>
        <dbReference type="ARBA" id="ARBA00022741"/>
    </source>
</evidence>
<keyword evidence="4" id="KW-0347">Helicase</keyword>
<evidence type="ECO:0000256" key="6">
    <source>
        <dbReference type="PROSITE-ProRule" id="PRU00176"/>
    </source>
</evidence>
<dbReference type="Gene3D" id="3.30.70.330">
    <property type="match status" value="1"/>
</dbReference>
<dbReference type="InterPro" id="IPR041677">
    <property type="entry name" value="DNA2/NAM7_AAA_11"/>
</dbReference>
<evidence type="ECO:0000256" key="4">
    <source>
        <dbReference type="ARBA" id="ARBA00022806"/>
    </source>
</evidence>
<dbReference type="Pfam" id="PF13086">
    <property type="entry name" value="AAA_11"/>
    <property type="match status" value="2"/>
</dbReference>
<dbReference type="InterPro" id="IPR000504">
    <property type="entry name" value="RRM_dom"/>
</dbReference>
<dbReference type="CDD" id="cd18808">
    <property type="entry name" value="SF1_C_Upf1"/>
    <property type="match status" value="1"/>
</dbReference>
<dbReference type="GO" id="GO:0016787">
    <property type="term" value="F:hydrolase activity"/>
    <property type="evidence" value="ECO:0007669"/>
    <property type="project" value="UniProtKB-KW"/>
</dbReference>
<keyword evidence="2" id="KW-0547">Nucleotide-binding</keyword>
<reference evidence="8" key="1">
    <citation type="submission" date="2022-07" db="EMBL/GenBank/DDBJ databases">
        <authorList>
            <person name="Macas J."/>
            <person name="Novak P."/>
            <person name="Neumann P."/>
        </authorList>
    </citation>
    <scope>NUCLEOTIDE SEQUENCE</scope>
</reference>
<dbReference type="Proteomes" id="UP001152484">
    <property type="component" value="Unassembled WGS sequence"/>
</dbReference>
<dbReference type="SMART" id="SM00360">
    <property type="entry name" value="RRM"/>
    <property type="match status" value="1"/>
</dbReference>
<sequence>MLRLSRPRSDINAGINKPAPSSRAVWRPATDLSDIVLSWSLEDILNENLYKHQVEKIPHTFSSWDHYLCCYTFPLFEETRANVHLSMNVLDKAPSAEVIVFEKAGLEDDCFEVSNEPQEVLYYNVKVEFCKKSGIDDGAHYRTYPGDLVLISNKKPETAFDLNRVGWNWTLASVVKVTDEKNKDGNLSTILKVKMPINPGATIGTLEKIHIVFLTNIATSQMIWDALGMNKNLNSFETILYKSSQVEKKCFACSLDADIRSSSTEKIEDSLMSKLNESQANVVVTCLGRVKCDQMSHVDLIWGGPGTGKTSTVSILLFMLLKRKCRTLICAPTDVAITQVASRVVKLIKESFEDGCSKKNMLYNQLGDVLLVGSNDRLKLGEDTEGIFLNHRVERLVQCLGPEKGWQCCIHSAICFLKESISWYEIFTKNNLNKNIELMEKGETIKEVAGAIKPFPKFIKPRFEEAVSPLRRCMLTMCTHIPRTFIQEHNFQSIISLFCLLDALEDTIYEKNMTPDELKKNCPQPVISAVSSESFVDAPFACLSKQCLIVLENLLHSLGELRLPSGKHRETIVEFCFRFSSLVFCTSSSSYKMHLMDTAPFKLLVIDEAAQLMECESLIPLQLRGLKHAILVGDEFQLPVTVHSKVSNEAGLGRSLFERLSALGHSKHMLKVQYRMHPSISHFPNLNFYNKQVMDAPDVCSKLHERHYLLGRMYGPYSFISVPNENEEFEGFDDTRRNMVEVAIAVEIVQKLFKYWRNTGDKLSIGIVSPYTAQVAAIKDNIGSKYDNLNGFAIKVKSIDGFQGGEEDIIILSTVRSNCTGTVGIMSSLQSTNVALTRARHCLWILGDERTLMYSNSVWGGLVLDAKERQCLFSAAEDDDLHSILFKNQRGKDNDVIEKSRNSESVGCITGPVRWIPDQSACNPNQAVFEIETGTKLYVTNLDYKVSGEDIKLLFSQFGDIKRYTIHYDNTDEGAVGTAEVVYSRRQDALAACEWYNNSMLDAKPVKMEFAGTNKVTRLPPISNCSSEAPVRRQGKKRVRGRGRNGGGKMLLQKILMLI</sequence>
<evidence type="ECO:0000313" key="8">
    <source>
        <dbReference type="EMBL" id="CAH9101383.1"/>
    </source>
</evidence>
<keyword evidence="3" id="KW-0378">Hydrolase</keyword>
<protein>
    <recommendedName>
        <fullName evidence="7">RRM domain-containing protein</fullName>
    </recommendedName>
</protein>
<dbReference type="InterPro" id="IPR012677">
    <property type="entry name" value="Nucleotide-bd_a/b_plait_sf"/>
</dbReference>
<dbReference type="AlphaFoldDB" id="A0A9P0ZJB1"/>
<evidence type="ECO:0000256" key="3">
    <source>
        <dbReference type="ARBA" id="ARBA00022801"/>
    </source>
</evidence>
<dbReference type="PROSITE" id="PS50102">
    <property type="entry name" value="RRM"/>
    <property type="match status" value="1"/>
</dbReference>
<evidence type="ECO:0000313" key="9">
    <source>
        <dbReference type="Proteomes" id="UP001152484"/>
    </source>
</evidence>
<comment type="subcellular location">
    <subcellularLocation>
        <location evidence="1">Plastid</location>
    </subcellularLocation>
</comment>
<dbReference type="OrthoDB" id="1284174at2759"/>
<dbReference type="SUPFAM" id="SSF54928">
    <property type="entry name" value="RNA-binding domain, RBD"/>
    <property type="match status" value="1"/>
</dbReference>
<keyword evidence="5" id="KW-0067">ATP-binding</keyword>
<dbReference type="FunFam" id="3.40.50.300:FF:000326">
    <property type="entry name" value="P-loop containing nucleoside triphosphate hydrolase"/>
    <property type="match status" value="1"/>
</dbReference>
<evidence type="ECO:0000256" key="1">
    <source>
        <dbReference type="ARBA" id="ARBA00004474"/>
    </source>
</evidence>
<evidence type="ECO:0000256" key="5">
    <source>
        <dbReference type="ARBA" id="ARBA00022840"/>
    </source>
</evidence>
<keyword evidence="6" id="KW-0694">RNA-binding</keyword>
<dbReference type="Gene3D" id="3.40.50.300">
    <property type="entry name" value="P-loop containing nucleotide triphosphate hydrolases"/>
    <property type="match status" value="2"/>
</dbReference>
<proteinExistence type="predicted"/>
<dbReference type="Pfam" id="PF20073">
    <property type="entry name" value="DUF6469"/>
    <property type="match status" value="1"/>
</dbReference>
<dbReference type="GO" id="GO:0003723">
    <property type="term" value="F:RNA binding"/>
    <property type="evidence" value="ECO:0007669"/>
    <property type="project" value="UniProtKB-UniRule"/>
</dbReference>
<accession>A0A9P0ZJB1</accession>
<name>A0A9P0ZJB1_CUSEU</name>
<dbReference type="InterPro" id="IPR047187">
    <property type="entry name" value="SF1_C_Upf1"/>
</dbReference>
<dbReference type="GO" id="GO:0005524">
    <property type="term" value="F:ATP binding"/>
    <property type="evidence" value="ECO:0007669"/>
    <property type="project" value="UniProtKB-KW"/>
</dbReference>
<dbReference type="InterPro" id="IPR045055">
    <property type="entry name" value="DNA2/NAM7-like"/>
</dbReference>
<dbReference type="InterPro" id="IPR041679">
    <property type="entry name" value="DNA2/NAM7-like_C"/>
</dbReference>
<dbReference type="InterPro" id="IPR045529">
    <property type="entry name" value="DUF6469"/>
</dbReference>
<feature type="domain" description="RRM" evidence="7">
    <location>
        <begin position="935"/>
        <end position="1013"/>
    </location>
</feature>